<organism evidence="3 4">
    <name type="scientific">Melanomma pulvis-pyrius CBS 109.77</name>
    <dbReference type="NCBI Taxonomy" id="1314802"/>
    <lineage>
        <taxon>Eukaryota</taxon>
        <taxon>Fungi</taxon>
        <taxon>Dikarya</taxon>
        <taxon>Ascomycota</taxon>
        <taxon>Pezizomycotina</taxon>
        <taxon>Dothideomycetes</taxon>
        <taxon>Pleosporomycetidae</taxon>
        <taxon>Pleosporales</taxon>
        <taxon>Melanommataceae</taxon>
        <taxon>Melanomma</taxon>
    </lineage>
</organism>
<dbReference type="GO" id="GO:0005737">
    <property type="term" value="C:cytoplasm"/>
    <property type="evidence" value="ECO:0007669"/>
    <property type="project" value="TreeGrafter"/>
</dbReference>
<keyword evidence="4" id="KW-1185">Reference proteome</keyword>
<reference evidence="3" key="1">
    <citation type="journal article" date="2020" name="Stud. Mycol.">
        <title>101 Dothideomycetes genomes: a test case for predicting lifestyles and emergence of pathogens.</title>
        <authorList>
            <person name="Haridas S."/>
            <person name="Albert R."/>
            <person name="Binder M."/>
            <person name="Bloem J."/>
            <person name="Labutti K."/>
            <person name="Salamov A."/>
            <person name="Andreopoulos B."/>
            <person name="Baker S."/>
            <person name="Barry K."/>
            <person name="Bills G."/>
            <person name="Bluhm B."/>
            <person name="Cannon C."/>
            <person name="Castanera R."/>
            <person name="Culley D."/>
            <person name="Daum C."/>
            <person name="Ezra D."/>
            <person name="Gonzalez J."/>
            <person name="Henrissat B."/>
            <person name="Kuo A."/>
            <person name="Liang C."/>
            <person name="Lipzen A."/>
            <person name="Lutzoni F."/>
            <person name="Magnuson J."/>
            <person name="Mondo S."/>
            <person name="Nolan M."/>
            <person name="Ohm R."/>
            <person name="Pangilinan J."/>
            <person name="Park H.-J."/>
            <person name="Ramirez L."/>
            <person name="Alfaro M."/>
            <person name="Sun H."/>
            <person name="Tritt A."/>
            <person name="Yoshinaga Y."/>
            <person name="Zwiers L.-H."/>
            <person name="Turgeon B."/>
            <person name="Goodwin S."/>
            <person name="Spatafora J."/>
            <person name="Crous P."/>
            <person name="Grigoriev I."/>
        </authorList>
    </citation>
    <scope>NUCLEOTIDE SEQUENCE</scope>
    <source>
        <strain evidence="3">CBS 109.77</strain>
    </source>
</reference>
<feature type="domain" description="NADP-dependent oxidoreductase" evidence="2">
    <location>
        <begin position="21"/>
        <end position="315"/>
    </location>
</feature>
<evidence type="ECO:0000256" key="1">
    <source>
        <dbReference type="ARBA" id="ARBA00023002"/>
    </source>
</evidence>
<sequence>MPSNPVPLVELGKNGPKVAHLGYGLMGLSYETYGSVPSDEERFKILDRAHELGATFWDSADLYGDSEELVGKWFKRTGKRNDIFFATKFGFTKGGAAFEVDSTGAYCKKACALSLQKLGIECIDLYYVHHVNPETPIEETMRALMELKAEGKIKYIGLSAVSSTTLRRALKIGPVAAVQVDYSPFVLDIESSTGTDLLAACRELGVAVVAAMPLGRGLLTSTFASGEPVGDEKDMRIKVMPRFSVDNRDQNIKIVNQFKALAEKKGCTIPQLALAWVLKQGKDIIPIPGTKKLKYLEENWASLDIDLSDEDEAEVRLFLANVDIAGGALPKAFEHYMFRDTVEEK</sequence>
<dbReference type="Proteomes" id="UP000799757">
    <property type="component" value="Unassembled WGS sequence"/>
</dbReference>
<dbReference type="OrthoDB" id="37537at2759"/>
<evidence type="ECO:0000313" key="3">
    <source>
        <dbReference type="EMBL" id="KAF2787516.1"/>
    </source>
</evidence>
<dbReference type="Pfam" id="PF00248">
    <property type="entry name" value="Aldo_ket_red"/>
    <property type="match status" value="1"/>
</dbReference>
<dbReference type="InterPro" id="IPR036812">
    <property type="entry name" value="NAD(P)_OxRdtase_dom_sf"/>
</dbReference>
<dbReference type="Gene3D" id="3.20.20.100">
    <property type="entry name" value="NADP-dependent oxidoreductase domain"/>
    <property type="match status" value="1"/>
</dbReference>
<dbReference type="PANTHER" id="PTHR43625">
    <property type="entry name" value="AFLATOXIN B1 ALDEHYDE REDUCTASE"/>
    <property type="match status" value="1"/>
</dbReference>
<evidence type="ECO:0000313" key="4">
    <source>
        <dbReference type="Proteomes" id="UP000799757"/>
    </source>
</evidence>
<accession>A0A6A6WTR8</accession>
<dbReference type="EMBL" id="MU002309">
    <property type="protein sequence ID" value="KAF2787516.1"/>
    <property type="molecule type" value="Genomic_DNA"/>
</dbReference>
<dbReference type="InterPro" id="IPR023210">
    <property type="entry name" value="NADP_OxRdtase_dom"/>
</dbReference>
<evidence type="ECO:0000259" key="2">
    <source>
        <dbReference type="Pfam" id="PF00248"/>
    </source>
</evidence>
<dbReference type="PANTHER" id="PTHR43625:SF40">
    <property type="entry name" value="ALDO-KETO REDUCTASE YAKC [NADP(+)]"/>
    <property type="match status" value="1"/>
</dbReference>
<name>A0A6A6WTR8_9PLEO</name>
<dbReference type="InterPro" id="IPR050791">
    <property type="entry name" value="Aldo-Keto_reductase"/>
</dbReference>
<gene>
    <name evidence="3" type="ORF">K505DRAFT_421722</name>
</gene>
<keyword evidence="1" id="KW-0560">Oxidoreductase</keyword>
<proteinExistence type="predicted"/>
<protein>
    <submittedName>
        <fullName evidence="3">Aldo/keto reductase</fullName>
    </submittedName>
</protein>
<dbReference type="AlphaFoldDB" id="A0A6A6WTR8"/>
<dbReference type="GO" id="GO:0016491">
    <property type="term" value="F:oxidoreductase activity"/>
    <property type="evidence" value="ECO:0007669"/>
    <property type="project" value="UniProtKB-KW"/>
</dbReference>
<dbReference type="SUPFAM" id="SSF51430">
    <property type="entry name" value="NAD(P)-linked oxidoreductase"/>
    <property type="match status" value="1"/>
</dbReference>